<name>A0A2T2Z2Y2_9NOCA</name>
<feature type="compositionally biased region" description="Polar residues" evidence="1">
    <location>
        <begin position="367"/>
        <end position="377"/>
    </location>
</feature>
<dbReference type="InterPro" id="IPR008490">
    <property type="entry name" value="Transposase_InsH_N"/>
</dbReference>
<gene>
    <name evidence="4" type="ORF">C8259_18065</name>
</gene>
<evidence type="ECO:0000259" key="3">
    <source>
        <dbReference type="Pfam" id="PF05598"/>
    </source>
</evidence>
<evidence type="ECO:0000256" key="1">
    <source>
        <dbReference type="SAM" id="MobiDB-lite"/>
    </source>
</evidence>
<evidence type="ECO:0000313" key="5">
    <source>
        <dbReference type="Proteomes" id="UP000241647"/>
    </source>
</evidence>
<evidence type="ECO:0000259" key="2">
    <source>
        <dbReference type="Pfam" id="PF01609"/>
    </source>
</evidence>
<feature type="compositionally biased region" description="Basic and acidic residues" evidence="1">
    <location>
        <begin position="232"/>
        <end position="247"/>
    </location>
</feature>
<feature type="region of interest" description="Disordered" evidence="1">
    <location>
        <begin position="232"/>
        <end position="259"/>
    </location>
</feature>
<protein>
    <submittedName>
        <fullName evidence="4">Transposase</fullName>
    </submittedName>
</protein>
<feature type="domain" description="Transposase IS4-like" evidence="2">
    <location>
        <begin position="385"/>
        <end position="562"/>
    </location>
</feature>
<reference evidence="4 5" key="1">
    <citation type="submission" date="2018-02" db="EMBL/GenBank/DDBJ databases">
        <title>8 Nocardia nova and 1 Nocardia cyriacigeorgica strain used for evolution to TMP-SMX.</title>
        <authorList>
            <person name="Mehta H."/>
            <person name="Weng J."/>
            <person name="Shamoo Y."/>
        </authorList>
    </citation>
    <scope>NUCLEOTIDE SEQUENCE [LARGE SCALE GENOMIC DNA]</scope>
    <source>
        <strain evidence="4 5">ATCC 33727</strain>
    </source>
</reference>
<feature type="region of interest" description="Disordered" evidence="1">
    <location>
        <begin position="355"/>
        <end position="377"/>
    </location>
</feature>
<dbReference type="GO" id="GO:0003677">
    <property type="term" value="F:DNA binding"/>
    <property type="evidence" value="ECO:0007669"/>
    <property type="project" value="InterPro"/>
</dbReference>
<dbReference type="PANTHER" id="PTHR33408">
    <property type="entry name" value="TRANSPOSASE"/>
    <property type="match status" value="1"/>
</dbReference>
<comment type="caution">
    <text evidence="4">The sequence shown here is derived from an EMBL/GenBank/DDBJ whole genome shotgun (WGS) entry which is preliminary data.</text>
</comment>
<accession>A0A2T2Z2Y2</accession>
<dbReference type="EMBL" id="PYHS01000008">
    <property type="protein sequence ID" value="PSR62107.1"/>
    <property type="molecule type" value="Genomic_DNA"/>
</dbReference>
<dbReference type="Pfam" id="PF01609">
    <property type="entry name" value="DDE_Tnp_1"/>
    <property type="match status" value="1"/>
</dbReference>
<feature type="domain" description="Transposase InsH N-terminal" evidence="3">
    <location>
        <begin position="22"/>
        <end position="111"/>
    </location>
</feature>
<dbReference type="Pfam" id="PF05598">
    <property type="entry name" value="DUF772"/>
    <property type="match status" value="1"/>
</dbReference>
<evidence type="ECO:0000313" key="4">
    <source>
        <dbReference type="EMBL" id="PSR62107.1"/>
    </source>
</evidence>
<dbReference type="InterPro" id="IPR002559">
    <property type="entry name" value="Transposase_11"/>
</dbReference>
<organism evidence="4 5">
    <name type="scientific">Nocardia nova</name>
    <dbReference type="NCBI Taxonomy" id="37330"/>
    <lineage>
        <taxon>Bacteria</taxon>
        <taxon>Bacillati</taxon>
        <taxon>Actinomycetota</taxon>
        <taxon>Actinomycetes</taxon>
        <taxon>Mycobacteriales</taxon>
        <taxon>Nocardiaceae</taxon>
        <taxon>Nocardia</taxon>
    </lineage>
</organism>
<dbReference type="GO" id="GO:0004803">
    <property type="term" value="F:transposase activity"/>
    <property type="evidence" value="ECO:0007669"/>
    <property type="project" value="InterPro"/>
</dbReference>
<dbReference type="AlphaFoldDB" id="A0A2T2Z2Y2"/>
<dbReference type="RefSeq" id="WP_106958536.1">
    <property type="nucleotide sequence ID" value="NZ_PYHS01000008.1"/>
</dbReference>
<feature type="region of interest" description="Disordered" evidence="1">
    <location>
        <begin position="298"/>
        <end position="324"/>
    </location>
</feature>
<dbReference type="GO" id="GO:0006313">
    <property type="term" value="P:DNA transposition"/>
    <property type="evidence" value="ECO:0007669"/>
    <property type="project" value="InterPro"/>
</dbReference>
<proteinExistence type="predicted"/>
<sequence length="576" mass="62294">MAKGFRPVDRDQQFLLAPDMREWLGADDPVWLVISVVERLDTSVLRARRRVGGVGRAGYDPDMLLTLLVWAWAQGQRSSRVIERLCSRDIAFRVIRAGDVPDHSTISRFRAEAAEAVEDLFAQVLRLCAGWGMGELGVVALDGVKIASNASISANRGEQGLRKAAAEQGVRDAAAAAARRAAVEHAATDAAEDELYGAGCRGGHVPADLVEPSSRARRIDQALAELAAENARRAREQADKQAVTERKQARRDKKAAERAAQLEAFEQRRRPGRPVTGSPPAEIRVQVLTRNWEAARAAQQAKLDRHAQRGTRKGRRPAAADDHAMVKRARAALDRAITAQATRAGHHAAIPTAPAETEAVKAKSWAGTPTRNITDPQSRLMPLRGGGWLQGYNCQAVTSTDGLIIATGVGNNPNDATTFTSMLDKATAAAQLITGARAQTTHAPTGPDRIGVLLADNGYLTHANLTHPGPDRLIATGKTRTQHTTARDHPTHGRHPTDASPLQANAHRLATPEGHTLYKQRAHIAETPFGHAKHNLGFRRFTSRGIRRATAEFAFHALVHNLLKAINTGHLTPTTS</sequence>
<dbReference type="Proteomes" id="UP000241647">
    <property type="component" value="Unassembled WGS sequence"/>
</dbReference>